<dbReference type="OrthoDB" id="8477901at2"/>
<proteinExistence type="predicted"/>
<keyword evidence="2" id="KW-1185">Reference proteome</keyword>
<gene>
    <name evidence="1" type="ORF">EZJ19_14260</name>
</gene>
<dbReference type="AlphaFoldDB" id="A0A4R1B5N3"/>
<dbReference type="Proteomes" id="UP000295443">
    <property type="component" value="Unassembled WGS sequence"/>
</dbReference>
<evidence type="ECO:0000313" key="1">
    <source>
        <dbReference type="EMBL" id="TCJ11817.1"/>
    </source>
</evidence>
<protein>
    <submittedName>
        <fullName evidence="1">Uncharacterized protein</fullName>
    </submittedName>
</protein>
<sequence length="328" mass="36863">MEPPHGTLQEAVIEQREALMTMLREPLTRIATACSLVWHDRAALEAALVEAFAIVPAMKFLYAMDTDAIQITRNVGRAGLIDIDLGRDRSQRPYMCERVPADGFLLSQAYISLRGKRPSLTAVQLVRGTDWRVLGFIGADFDLRDLPVTGGVYQEPTSWRQIRGDPAIRSTVFHQTRADSVMDLNIETVLSVVEELMTEHGVHHVILHFSSSRAVIWLTADPLRYRLLDIAALTDPDMCLPFPRRPYPRDALVRREQIRPVLDNLRNLRLMDDTFYLRSGTLNLFNGVVGLTFSCDGSHYIPVAEFLDKGQDFWVGSAGETEPGSGQE</sequence>
<dbReference type="EMBL" id="SJZB01000049">
    <property type="protein sequence ID" value="TCJ11817.1"/>
    <property type="molecule type" value="Genomic_DNA"/>
</dbReference>
<name>A0A4R1B5N3_9PROT</name>
<reference evidence="1 2" key="1">
    <citation type="submission" date="2019-03" db="EMBL/GenBank/DDBJ databases">
        <title>Genome sequence of Thiobacillaceae bacterium LSR1, a sulfur-oxidizing bacterium isolated from freshwater sediment.</title>
        <authorList>
            <person name="Li S."/>
        </authorList>
    </citation>
    <scope>NUCLEOTIDE SEQUENCE [LARGE SCALE GENOMIC DNA]</scope>
    <source>
        <strain evidence="1 2">LSR1</strain>
    </source>
</reference>
<dbReference type="RefSeq" id="WP_131448726.1">
    <property type="nucleotide sequence ID" value="NZ_SJZB01000049.1"/>
</dbReference>
<organism evidence="1 2">
    <name type="scientific">Parasulfuritortus cantonensis</name>
    <dbReference type="NCBI Taxonomy" id="2528202"/>
    <lineage>
        <taxon>Bacteria</taxon>
        <taxon>Pseudomonadati</taxon>
        <taxon>Pseudomonadota</taxon>
        <taxon>Betaproteobacteria</taxon>
        <taxon>Nitrosomonadales</taxon>
        <taxon>Thiobacillaceae</taxon>
        <taxon>Parasulfuritortus</taxon>
    </lineage>
</organism>
<evidence type="ECO:0000313" key="2">
    <source>
        <dbReference type="Proteomes" id="UP000295443"/>
    </source>
</evidence>
<dbReference type="SUPFAM" id="SSF103190">
    <property type="entry name" value="Sensory domain-like"/>
    <property type="match status" value="1"/>
</dbReference>
<accession>A0A4R1B5N3</accession>
<dbReference type="InterPro" id="IPR029151">
    <property type="entry name" value="Sensor-like_sf"/>
</dbReference>
<comment type="caution">
    <text evidence="1">The sequence shown here is derived from an EMBL/GenBank/DDBJ whole genome shotgun (WGS) entry which is preliminary data.</text>
</comment>
<dbReference type="CDD" id="cd18773">
    <property type="entry name" value="PDC1_HK_sensor"/>
    <property type="match status" value="1"/>
</dbReference>